<dbReference type="PANTHER" id="PTHR39515:SF2">
    <property type="entry name" value="HTH-TYPE TRANSCRIPTIONAL REGULATOR RV0880"/>
    <property type="match status" value="1"/>
</dbReference>
<sequence>MARPAANEVDELALSEAAELYLSLGRIMRALRRAGDAGSLSSGAGSALATLARSGPQRLGDLAAAERVTPPTMSRIVASLERSGHVMRTPDPNDKRASELSATEQGRSLVNGLTSERIQHLANVLDRLDPEQRDAAAAGLNALEIALDD</sequence>
<dbReference type="Proteomes" id="UP000322244">
    <property type="component" value="Unassembled WGS sequence"/>
</dbReference>
<protein>
    <submittedName>
        <fullName evidence="6">MarR family transcriptional regulator</fullName>
    </submittedName>
</protein>
<evidence type="ECO:0000313" key="7">
    <source>
        <dbReference type="Proteomes" id="UP000322244"/>
    </source>
</evidence>
<gene>
    <name evidence="6" type="ORF">FOY51_14090</name>
</gene>
<evidence type="ECO:0000256" key="1">
    <source>
        <dbReference type="ARBA" id="ARBA00023015"/>
    </source>
</evidence>
<evidence type="ECO:0000313" key="6">
    <source>
        <dbReference type="EMBL" id="KAA0022132.1"/>
    </source>
</evidence>
<dbReference type="InterPro" id="IPR036390">
    <property type="entry name" value="WH_DNA-bd_sf"/>
</dbReference>
<organism evidence="6 7">
    <name type="scientific">Antrihabitans cavernicola</name>
    <dbReference type="NCBI Taxonomy" id="2495913"/>
    <lineage>
        <taxon>Bacteria</taxon>
        <taxon>Bacillati</taxon>
        <taxon>Actinomycetota</taxon>
        <taxon>Actinomycetes</taxon>
        <taxon>Mycobacteriales</taxon>
        <taxon>Nocardiaceae</taxon>
        <taxon>Antrihabitans</taxon>
    </lineage>
</organism>
<dbReference type="AlphaFoldDB" id="A0A5A7SAC3"/>
<comment type="caution">
    <text evidence="6">The sequence shown here is derived from an EMBL/GenBank/DDBJ whole genome shotgun (WGS) entry which is preliminary data.</text>
</comment>
<dbReference type="OrthoDB" id="69852at2"/>
<evidence type="ECO:0000256" key="3">
    <source>
        <dbReference type="ARBA" id="ARBA00023163"/>
    </source>
</evidence>
<dbReference type="InterPro" id="IPR052526">
    <property type="entry name" value="HTH-type_Bedaq_tolerance"/>
</dbReference>
<name>A0A5A7SAC3_9NOCA</name>
<dbReference type="Gene3D" id="1.10.10.10">
    <property type="entry name" value="Winged helix-like DNA-binding domain superfamily/Winged helix DNA-binding domain"/>
    <property type="match status" value="1"/>
</dbReference>
<feature type="region of interest" description="Disordered" evidence="4">
    <location>
        <begin position="81"/>
        <end position="104"/>
    </location>
</feature>
<dbReference type="Pfam" id="PF01047">
    <property type="entry name" value="MarR"/>
    <property type="match status" value="1"/>
</dbReference>
<dbReference type="SMART" id="SM00347">
    <property type="entry name" value="HTH_MARR"/>
    <property type="match status" value="1"/>
</dbReference>
<accession>A0A5A7SAC3</accession>
<feature type="domain" description="HTH marR-type" evidence="5">
    <location>
        <begin position="17"/>
        <end position="145"/>
    </location>
</feature>
<evidence type="ECO:0000256" key="2">
    <source>
        <dbReference type="ARBA" id="ARBA00023125"/>
    </source>
</evidence>
<dbReference type="InterPro" id="IPR023187">
    <property type="entry name" value="Tscrpt_reg_MarR-type_CS"/>
</dbReference>
<evidence type="ECO:0000256" key="4">
    <source>
        <dbReference type="SAM" id="MobiDB-lite"/>
    </source>
</evidence>
<dbReference type="RefSeq" id="WP_149430893.1">
    <property type="nucleotide sequence ID" value="NZ_VLNY01000006.1"/>
</dbReference>
<keyword evidence="2" id="KW-0238">DNA-binding</keyword>
<keyword evidence="1" id="KW-0805">Transcription regulation</keyword>
<dbReference type="GO" id="GO:0003677">
    <property type="term" value="F:DNA binding"/>
    <property type="evidence" value="ECO:0007669"/>
    <property type="project" value="UniProtKB-KW"/>
</dbReference>
<keyword evidence="3" id="KW-0804">Transcription</keyword>
<evidence type="ECO:0000259" key="5">
    <source>
        <dbReference type="PROSITE" id="PS50995"/>
    </source>
</evidence>
<dbReference type="InterPro" id="IPR036388">
    <property type="entry name" value="WH-like_DNA-bd_sf"/>
</dbReference>
<dbReference type="EMBL" id="VLNY01000006">
    <property type="protein sequence ID" value="KAA0022132.1"/>
    <property type="molecule type" value="Genomic_DNA"/>
</dbReference>
<keyword evidence="7" id="KW-1185">Reference proteome</keyword>
<dbReference type="PANTHER" id="PTHR39515">
    <property type="entry name" value="CONSERVED PROTEIN"/>
    <property type="match status" value="1"/>
</dbReference>
<dbReference type="PROSITE" id="PS50995">
    <property type="entry name" value="HTH_MARR_2"/>
    <property type="match status" value="1"/>
</dbReference>
<dbReference type="PROSITE" id="PS01117">
    <property type="entry name" value="HTH_MARR_1"/>
    <property type="match status" value="1"/>
</dbReference>
<dbReference type="InterPro" id="IPR000835">
    <property type="entry name" value="HTH_MarR-typ"/>
</dbReference>
<reference evidence="6 7" key="1">
    <citation type="submission" date="2019-07" db="EMBL/GenBank/DDBJ databases">
        <title>Rhodococcus cavernicolus sp. nov., isolated from a cave.</title>
        <authorList>
            <person name="Lee S.D."/>
        </authorList>
    </citation>
    <scope>NUCLEOTIDE SEQUENCE [LARGE SCALE GENOMIC DNA]</scope>
    <source>
        <strain evidence="6 7">C1-24</strain>
    </source>
</reference>
<dbReference type="SUPFAM" id="SSF46785">
    <property type="entry name" value="Winged helix' DNA-binding domain"/>
    <property type="match status" value="1"/>
</dbReference>
<dbReference type="PRINTS" id="PR00598">
    <property type="entry name" value="HTHMARR"/>
</dbReference>
<proteinExistence type="predicted"/>
<dbReference type="GO" id="GO:0003700">
    <property type="term" value="F:DNA-binding transcription factor activity"/>
    <property type="evidence" value="ECO:0007669"/>
    <property type="project" value="InterPro"/>
</dbReference>